<evidence type="ECO:0000313" key="9">
    <source>
        <dbReference type="EMBL" id="TDY52245.1"/>
    </source>
</evidence>
<comment type="pathway">
    <text evidence="2">Cofactor biosynthesis; tetrahydrofolate biosynthesis; 2-amino-4-hydroxy-6-hydroxymethyl-7,8-dihydropteridine diphosphate from 7,8-dihydroneopterin triphosphate: step 3/4.</text>
</comment>
<dbReference type="Pfam" id="PF02152">
    <property type="entry name" value="FolB"/>
    <property type="match status" value="1"/>
</dbReference>
<evidence type="ECO:0000256" key="5">
    <source>
        <dbReference type="ARBA" id="ARBA00022909"/>
    </source>
</evidence>
<dbReference type="PANTHER" id="PTHR42844">
    <property type="entry name" value="DIHYDRONEOPTERIN ALDOLASE 1-RELATED"/>
    <property type="match status" value="1"/>
</dbReference>
<evidence type="ECO:0000256" key="3">
    <source>
        <dbReference type="ARBA" id="ARBA00005708"/>
    </source>
</evidence>
<dbReference type="InterPro" id="IPR006157">
    <property type="entry name" value="FolB_dom"/>
</dbReference>
<evidence type="ECO:0000256" key="1">
    <source>
        <dbReference type="ARBA" id="ARBA00001353"/>
    </source>
</evidence>
<reference evidence="9 10" key="1">
    <citation type="submission" date="2019-03" db="EMBL/GenBank/DDBJ databases">
        <title>Genomic Encyclopedia of Type Strains, Phase III (KMG-III): the genomes of soil and plant-associated and newly described type strains.</title>
        <authorList>
            <person name="Whitman W."/>
        </authorList>
    </citation>
    <scope>NUCLEOTIDE SEQUENCE [LARGE SCALE GENOMIC DNA]</scope>
    <source>
        <strain evidence="9 10">LMG 29544</strain>
    </source>
</reference>
<gene>
    <name evidence="9" type="ORF">BX592_105129</name>
</gene>
<comment type="caution">
    <text evidence="9">The sequence shown here is derived from an EMBL/GenBank/DDBJ whole genome shotgun (WGS) entry which is preliminary data.</text>
</comment>
<dbReference type="GO" id="GO:0005737">
    <property type="term" value="C:cytoplasm"/>
    <property type="evidence" value="ECO:0007669"/>
    <property type="project" value="TreeGrafter"/>
</dbReference>
<evidence type="ECO:0000256" key="2">
    <source>
        <dbReference type="ARBA" id="ARBA00005013"/>
    </source>
</evidence>
<evidence type="ECO:0000256" key="6">
    <source>
        <dbReference type="ARBA" id="ARBA00023239"/>
    </source>
</evidence>
<keyword evidence="5" id="KW-0289">Folate biosynthesis</keyword>
<dbReference type="EC" id="4.1.2.25" evidence="4"/>
<dbReference type="InterPro" id="IPR043133">
    <property type="entry name" value="GTP-CH-I_C/QueF"/>
</dbReference>
<accession>A0A4V3HFC1</accession>
<evidence type="ECO:0000256" key="4">
    <source>
        <dbReference type="ARBA" id="ARBA00013043"/>
    </source>
</evidence>
<feature type="domain" description="Dihydroneopterin aldolase/epimerase" evidence="8">
    <location>
        <begin position="43"/>
        <end position="153"/>
    </location>
</feature>
<dbReference type="SUPFAM" id="SSF55620">
    <property type="entry name" value="Tetrahydrobiopterin biosynthesis enzymes-like"/>
    <property type="match status" value="1"/>
</dbReference>
<evidence type="ECO:0000313" key="10">
    <source>
        <dbReference type="Proteomes" id="UP000295509"/>
    </source>
</evidence>
<dbReference type="NCBIfam" id="TIGR00526">
    <property type="entry name" value="folB_dom"/>
    <property type="match status" value="1"/>
</dbReference>
<name>A0A4V3HFC1_9BURK</name>
<keyword evidence="6" id="KW-0456">Lyase</keyword>
<dbReference type="Gene3D" id="3.30.1130.10">
    <property type="match status" value="1"/>
</dbReference>
<proteinExistence type="inferred from homology"/>
<protein>
    <recommendedName>
        <fullName evidence="4">dihydroneopterin aldolase</fullName>
        <ecNumber evidence="4">4.1.2.25</ecNumber>
    </recommendedName>
    <alternativeName>
        <fullName evidence="7">7,8-dihydroneopterin aldolase</fullName>
    </alternativeName>
</protein>
<dbReference type="AlphaFoldDB" id="A0A4V3HFC1"/>
<comment type="similarity">
    <text evidence="3">Belongs to the DHNA family.</text>
</comment>
<sequence length="177" mass="19426">MERFDAIRAIRQPIDIALDDMNERFAADDALTRVPARVALDIVYIEGFTGQTVIGIDAPELHTTQPVRLDLAIGVPRLRACDTDRIGDTVDYSAVRTALHTLLATHKVQLLEALAEQVAQLIIGTFGAHWVRVSLSKPAKFDDVTAVGVLIERTRTRSEARSLWGRCASLGEGLIPD</sequence>
<organism evidence="9 10">
    <name type="scientific">Paraburkholderia rhizosphaerae</name>
    <dbReference type="NCBI Taxonomy" id="480658"/>
    <lineage>
        <taxon>Bacteria</taxon>
        <taxon>Pseudomonadati</taxon>
        <taxon>Pseudomonadota</taxon>
        <taxon>Betaproteobacteria</taxon>
        <taxon>Burkholderiales</taxon>
        <taxon>Burkholderiaceae</taxon>
        <taxon>Paraburkholderia</taxon>
    </lineage>
</organism>
<dbReference type="EMBL" id="SORE01000005">
    <property type="protein sequence ID" value="TDY52245.1"/>
    <property type="molecule type" value="Genomic_DNA"/>
</dbReference>
<evidence type="ECO:0000259" key="8">
    <source>
        <dbReference type="SMART" id="SM00905"/>
    </source>
</evidence>
<dbReference type="SMART" id="SM00905">
    <property type="entry name" value="FolB"/>
    <property type="match status" value="1"/>
</dbReference>
<comment type="catalytic activity">
    <reaction evidence="1">
        <text>7,8-dihydroneopterin = 6-hydroxymethyl-7,8-dihydropterin + glycolaldehyde</text>
        <dbReference type="Rhea" id="RHEA:10540"/>
        <dbReference type="ChEBI" id="CHEBI:17001"/>
        <dbReference type="ChEBI" id="CHEBI:17071"/>
        <dbReference type="ChEBI" id="CHEBI:44841"/>
        <dbReference type="EC" id="4.1.2.25"/>
    </reaction>
</comment>
<dbReference type="PANTHER" id="PTHR42844:SF1">
    <property type="entry name" value="DIHYDRONEOPTERIN ALDOLASE 1-RELATED"/>
    <property type="match status" value="1"/>
</dbReference>
<dbReference type="InterPro" id="IPR006156">
    <property type="entry name" value="Dihydroneopterin_aldolase"/>
</dbReference>
<dbReference type="GO" id="GO:0046656">
    <property type="term" value="P:folic acid biosynthetic process"/>
    <property type="evidence" value="ECO:0007669"/>
    <property type="project" value="UniProtKB-KW"/>
</dbReference>
<dbReference type="GO" id="GO:0004150">
    <property type="term" value="F:dihydroneopterin aldolase activity"/>
    <property type="evidence" value="ECO:0007669"/>
    <property type="project" value="UniProtKB-EC"/>
</dbReference>
<keyword evidence="10" id="KW-1185">Reference proteome</keyword>
<evidence type="ECO:0000256" key="7">
    <source>
        <dbReference type="ARBA" id="ARBA00032903"/>
    </source>
</evidence>
<dbReference type="Proteomes" id="UP000295509">
    <property type="component" value="Unassembled WGS sequence"/>
</dbReference>